<dbReference type="Proteomes" id="UP000473905">
    <property type="component" value="Unassembled WGS sequence"/>
</dbReference>
<proteinExistence type="predicted"/>
<reference evidence="1 2" key="1">
    <citation type="journal article" date="2019" name="Nat. Med.">
        <title>A library of human gut bacterial isolates paired with longitudinal multiomics data enables mechanistic microbiome research.</title>
        <authorList>
            <person name="Poyet M."/>
            <person name="Groussin M."/>
            <person name="Gibbons S.M."/>
            <person name="Avila-Pacheco J."/>
            <person name="Jiang X."/>
            <person name="Kearney S.M."/>
            <person name="Perrotta A.R."/>
            <person name="Berdy B."/>
            <person name="Zhao S."/>
            <person name="Lieberman T.D."/>
            <person name="Swanson P.K."/>
            <person name="Smith M."/>
            <person name="Roesemann S."/>
            <person name="Alexander J.E."/>
            <person name="Rich S.A."/>
            <person name="Livny J."/>
            <person name="Vlamakis H."/>
            <person name="Clish C."/>
            <person name="Bullock K."/>
            <person name="Deik A."/>
            <person name="Scott J."/>
            <person name="Pierce K.A."/>
            <person name="Xavier R.J."/>
            <person name="Alm E.J."/>
        </authorList>
    </citation>
    <scope>NUCLEOTIDE SEQUENCE [LARGE SCALE GENOMIC DNA]</scope>
    <source>
        <strain evidence="1 2">BIOML-A134</strain>
    </source>
</reference>
<evidence type="ECO:0000313" key="2">
    <source>
        <dbReference type="Proteomes" id="UP000473905"/>
    </source>
</evidence>
<keyword evidence="2" id="KW-1185">Reference proteome</keyword>
<accession>A0A5M5E4I0</accession>
<evidence type="ECO:0000313" key="1">
    <source>
        <dbReference type="EMBL" id="KAA4092840.1"/>
    </source>
</evidence>
<organism evidence="1 2">
    <name type="scientific">Bacteroides ovatus</name>
    <dbReference type="NCBI Taxonomy" id="28116"/>
    <lineage>
        <taxon>Bacteria</taxon>
        <taxon>Pseudomonadati</taxon>
        <taxon>Bacteroidota</taxon>
        <taxon>Bacteroidia</taxon>
        <taxon>Bacteroidales</taxon>
        <taxon>Bacteroidaceae</taxon>
        <taxon>Bacteroides</taxon>
    </lineage>
</organism>
<dbReference type="EMBL" id="VWKB01000031">
    <property type="protein sequence ID" value="KAA4092840.1"/>
    <property type="molecule type" value="Genomic_DNA"/>
</dbReference>
<comment type="caution">
    <text evidence="1">The sequence shown here is derived from an EMBL/GenBank/DDBJ whole genome shotgun (WGS) entry which is preliminary data.</text>
</comment>
<gene>
    <name evidence="1" type="ORF">F3D66_20680</name>
</gene>
<sequence>MSIKNLFQQESESVTGQPVRIPFDFTNRNSIPKGKDPGDCIVIKPITVRTWFRIRPLLLKIEKEDIDKMIVKEGELNSDFPEIIDKYGELLLDIICLGIHNKSSEPPGWFRDVLADNTTWEDIRILLNAIIYRIGYYPFCTSITTLRNVSPVEEAEIIAAQKNLESWKDIIRVDS</sequence>
<name>A0A5M5E4I0_BACOV</name>
<dbReference type="AlphaFoldDB" id="A0A5M5E4I0"/>
<protein>
    <submittedName>
        <fullName evidence="1">Uncharacterized protein</fullName>
    </submittedName>
</protein>